<keyword evidence="4 13" id="KW-0812">Transmembrane</keyword>
<feature type="binding site" description="axial binding residue" evidence="11">
    <location>
        <position position="470"/>
    </location>
    <ligand>
        <name>heme</name>
        <dbReference type="ChEBI" id="CHEBI:30413"/>
    </ligand>
    <ligandPart>
        <name>Fe</name>
        <dbReference type="ChEBI" id="CHEBI:18248"/>
    </ligandPart>
</feature>
<dbReference type="InterPro" id="IPR002401">
    <property type="entry name" value="Cyt_P450_E_grp-I"/>
</dbReference>
<gene>
    <name evidence="14" type="ORF">MUK42_26166</name>
</gene>
<evidence type="ECO:0000256" key="1">
    <source>
        <dbReference type="ARBA" id="ARBA00004370"/>
    </source>
</evidence>
<keyword evidence="9 12" id="KW-0503">Monooxygenase</keyword>
<dbReference type="InterPro" id="IPR001128">
    <property type="entry name" value="Cyt_P450"/>
</dbReference>
<dbReference type="GO" id="GO:0005506">
    <property type="term" value="F:iron ion binding"/>
    <property type="evidence" value="ECO:0007669"/>
    <property type="project" value="InterPro"/>
</dbReference>
<dbReference type="GO" id="GO:0016020">
    <property type="term" value="C:membrane"/>
    <property type="evidence" value="ECO:0007669"/>
    <property type="project" value="UniProtKB-SubCell"/>
</dbReference>
<keyword evidence="7 12" id="KW-0560">Oxidoreductase</keyword>
<keyword evidence="5 11" id="KW-0479">Metal-binding</keyword>
<dbReference type="GO" id="GO:0004497">
    <property type="term" value="F:monooxygenase activity"/>
    <property type="evidence" value="ECO:0007669"/>
    <property type="project" value="UniProtKB-KW"/>
</dbReference>
<dbReference type="AlphaFoldDB" id="A0A9E7EDY7"/>
<comment type="cofactor">
    <cofactor evidence="11">
        <name>heme</name>
        <dbReference type="ChEBI" id="CHEBI:30413"/>
    </cofactor>
</comment>
<dbReference type="GO" id="GO:0016705">
    <property type="term" value="F:oxidoreductase activity, acting on paired donors, with incorporation or reduction of molecular oxygen"/>
    <property type="evidence" value="ECO:0007669"/>
    <property type="project" value="InterPro"/>
</dbReference>
<comment type="subcellular location">
    <subcellularLocation>
        <location evidence="1">Membrane</location>
    </subcellularLocation>
</comment>
<dbReference type="Gene3D" id="1.10.630.10">
    <property type="entry name" value="Cytochrome P450"/>
    <property type="match status" value="1"/>
</dbReference>
<feature type="transmembrane region" description="Helical" evidence="13">
    <location>
        <begin position="20"/>
        <end position="39"/>
    </location>
</feature>
<dbReference type="PRINTS" id="PR00463">
    <property type="entry name" value="EP450I"/>
</dbReference>
<keyword evidence="3 11" id="KW-0349">Heme</keyword>
<evidence type="ECO:0000256" key="11">
    <source>
        <dbReference type="PIRSR" id="PIRSR602401-1"/>
    </source>
</evidence>
<evidence type="ECO:0000313" key="15">
    <source>
        <dbReference type="Proteomes" id="UP001055439"/>
    </source>
</evidence>
<name>A0A9E7EDY7_9LILI</name>
<dbReference type="PANTHER" id="PTHR24282">
    <property type="entry name" value="CYTOCHROME P450 FAMILY MEMBER"/>
    <property type="match status" value="1"/>
</dbReference>
<keyword evidence="6 13" id="KW-1133">Transmembrane helix</keyword>
<dbReference type="PROSITE" id="PS00086">
    <property type="entry name" value="CYTOCHROME_P450"/>
    <property type="match status" value="1"/>
</dbReference>
<protein>
    <submittedName>
        <fullName evidence="14">Secologanin synthase</fullName>
    </submittedName>
</protein>
<evidence type="ECO:0000256" key="6">
    <source>
        <dbReference type="ARBA" id="ARBA00022989"/>
    </source>
</evidence>
<dbReference type="PRINTS" id="PR00385">
    <property type="entry name" value="P450"/>
</dbReference>
<dbReference type="GO" id="GO:0020037">
    <property type="term" value="F:heme binding"/>
    <property type="evidence" value="ECO:0007669"/>
    <property type="project" value="InterPro"/>
</dbReference>
<evidence type="ECO:0000256" key="3">
    <source>
        <dbReference type="ARBA" id="ARBA00022617"/>
    </source>
</evidence>
<comment type="similarity">
    <text evidence="2 12">Belongs to the cytochrome P450 family.</text>
</comment>
<evidence type="ECO:0000256" key="2">
    <source>
        <dbReference type="ARBA" id="ARBA00010617"/>
    </source>
</evidence>
<dbReference type="Pfam" id="PF00067">
    <property type="entry name" value="p450"/>
    <property type="match status" value="1"/>
</dbReference>
<keyword evidence="15" id="KW-1185">Reference proteome</keyword>
<accession>A0A9E7EDY7</accession>
<dbReference type="SUPFAM" id="SSF48264">
    <property type="entry name" value="Cytochrome P450"/>
    <property type="match status" value="1"/>
</dbReference>
<evidence type="ECO:0000256" key="8">
    <source>
        <dbReference type="ARBA" id="ARBA00023004"/>
    </source>
</evidence>
<organism evidence="14 15">
    <name type="scientific">Musa troglodytarum</name>
    <name type="common">fe'i banana</name>
    <dbReference type="NCBI Taxonomy" id="320322"/>
    <lineage>
        <taxon>Eukaryota</taxon>
        <taxon>Viridiplantae</taxon>
        <taxon>Streptophyta</taxon>
        <taxon>Embryophyta</taxon>
        <taxon>Tracheophyta</taxon>
        <taxon>Spermatophyta</taxon>
        <taxon>Magnoliopsida</taxon>
        <taxon>Liliopsida</taxon>
        <taxon>Zingiberales</taxon>
        <taxon>Musaceae</taxon>
        <taxon>Musa</taxon>
    </lineage>
</organism>
<evidence type="ECO:0000256" key="5">
    <source>
        <dbReference type="ARBA" id="ARBA00022723"/>
    </source>
</evidence>
<evidence type="ECO:0000256" key="12">
    <source>
        <dbReference type="RuleBase" id="RU000461"/>
    </source>
</evidence>
<keyword evidence="10 13" id="KW-0472">Membrane</keyword>
<keyword evidence="8 11" id="KW-0408">Iron</keyword>
<dbReference type="InterPro" id="IPR050665">
    <property type="entry name" value="Cytochrome_P450_Monooxygen"/>
</dbReference>
<evidence type="ECO:0000256" key="13">
    <source>
        <dbReference type="SAM" id="Phobius"/>
    </source>
</evidence>
<dbReference type="PANTHER" id="PTHR24282:SF255">
    <property type="entry name" value="CYTOCHROME P450 72A11-RELATED"/>
    <property type="match status" value="1"/>
</dbReference>
<evidence type="ECO:0000313" key="14">
    <source>
        <dbReference type="EMBL" id="URD75580.1"/>
    </source>
</evidence>
<dbReference type="GO" id="GO:0006629">
    <property type="term" value="P:lipid metabolic process"/>
    <property type="evidence" value="ECO:0007669"/>
    <property type="project" value="UniProtKB-ARBA"/>
</dbReference>
<reference evidence="14" key="1">
    <citation type="submission" date="2022-05" db="EMBL/GenBank/DDBJ databases">
        <title>The Musa troglodytarum L. genome provides insights into the mechanism of non-climacteric behaviour and enrichment of carotenoids.</title>
        <authorList>
            <person name="Wang J."/>
        </authorList>
    </citation>
    <scope>NUCLEOTIDE SEQUENCE</scope>
    <source>
        <tissue evidence="14">Leaf</tissue>
    </source>
</reference>
<evidence type="ECO:0000256" key="10">
    <source>
        <dbReference type="ARBA" id="ARBA00023136"/>
    </source>
</evidence>
<sequence length="522" mass="59089">MGMGVGVVDVAADLVWHLAWGAAGLLLVVAAWVFYFLWWKPKRLERALRAQGLDGTPYRFPRGDLAESARLDREVQAKPMSLSHNIIPRVYPFALRAMSQYGKISFTWTGPVPEVTIADVGLVRQLLLNMSYDFEKPQLNPLGQFFFRGMFIYEGEQWAKHKRIMNPTFHMEKLKQMLPAFRTCCDDLISKWENTVGSGTCHELDVWPDLQGYALNIISTAALGTSFEEGRRVHQIQAQQLVHFVQAGQALTIPGSVLLPTEGKKRIKALNREVGELVRSIIERRQEEIKSGKASNDNLLGLLLESAMKGSQQDGMTIEEVIEECKLFYFAGQETTAVLLTWTMILLSMHPEWQVRAREEVLRVFGENKPDFDGLSRLKIVTMVLNEVLRLYPPLTYLPRHTYKTIKLGDVTYPPGVLIRLPVLFFNHDPEIWGEDASEFNPERFAQGVSNACKNHQMGFLSFGGGPRICIGQNFGLMEAKMLLSAILQRFSFELSPSYAHAPLIVMALVPQYGAPLMFRRL</sequence>
<evidence type="ECO:0000256" key="9">
    <source>
        <dbReference type="ARBA" id="ARBA00023033"/>
    </source>
</evidence>
<dbReference type="InterPro" id="IPR036396">
    <property type="entry name" value="Cyt_P450_sf"/>
</dbReference>
<dbReference type="InterPro" id="IPR017972">
    <property type="entry name" value="Cyt_P450_CS"/>
</dbReference>
<evidence type="ECO:0000256" key="4">
    <source>
        <dbReference type="ARBA" id="ARBA00022692"/>
    </source>
</evidence>
<dbReference type="EMBL" id="CP097502">
    <property type="protein sequence ID" value="URD75580.1"/>
    <property type="molecule type" value="Genomic_DNA"/>
</dbReference>
<dbReference type="OrthoDB" id="1470350at2759"/>
<proteinExistence type="inferred from homology"/>
<evidence type="ECO:0000256" key="7">
    <source>
        <dbReference type="ARBA" id="ARBA00023002"/>
    </source>
</evidence>
<dbReference type="Proteomes" id="UP001055439">
    <property type="component" value="Chromosome 1"/>
</dbReference>